<feature type="coiled-coil region" evidence="1">
    <location>
        <begin position="490"/>
        <end position="543"/>
    </location>
</feature>
<dbReference type="EMBL" id="NIHM01000024">
    <property type="protein sequence ID" value="PLT52852.1"/>
    <property type="molecule type" value="Genomic_DNA"/>
</dbReference>
<evidence type="ECO:0000313" key="4">
    <source>
        <dbReference type="EMBL" id="PLT52852.1"/>
    </source>
</evidence>
<dbReference type="Gene3D" id="3.20.20.140">
    <property type="entry name" value="Metal-dependent hydrolases"/>
    <property type="match status" value="1"/>
</dbReference>
<dbReference type="SUPFAM" id="SSF52540">
    <property type="entry name" value="P-loop containing nucleoside triphosphate hydrolases"/>
    <property type="match status" value="1"/>
</dbReference>
<evidence type="ECO:0000259" key="2">
    <source>
        <dbReference type="Pfam" id="PF13476"/>
    </source>
</evidence>
<gene>
    <name evidence="4" type="ORF">CDL18_13655</name>
    <name evidence="3" type="ORF">OZZ17_10865</name>
</gene>
<protein>
    <recommendedName>
        <fullName evidence="2">Rad50/SbcC-type AAA domain-containing protein</fullName>
    </recommendedName>
</protein>
<dbReference type="Gene3D" id="3.40.50.300">
    <property type="entry name" value="P-loop containing nucleotide triphosphate hydrolases"/>
    <property type="match status" value="2"/>
</dbReference>
<feature type="domain" description="Rad50/SbcC-type AAA" evidence="2">
    <location>
        <begin position="340"/>
        <end position="544"/>
    </location>
</feature>
<dbReference type="InterPro" id="IPR016195">
    <property type="entry name" value="Pol/histidinol_Pase-like"/>
</dbReference>
<dbReference type="InterPro" id="IPR027417">
    <property type="entry name" value="P-loop_NTPase"/>
</dbReference>
<reference evidence="3" key="2">
    <citation type="submission" date="2022-11" db="EMBL/GenBank/DDBJ databases">
        <title>Temperate bacteriophages infecting mucin-degrading bacterium Ruminococcus gnavus from the human gut.</title>
        <authorList>
            <person name="Buttimer C."/>
        </authorList>
    </citation>
    <scope>NUCLEOTIDE SEQUENCE</scope>
    <source>
        <strain evidence="3">CCUG 49994</strain>
    </source>
</reference>
<dbReference type="RefSeq" id="WP_101875183.1">
    <property type="nucleotide sequence ID" value="NZ_JADNOC010000032.1"/>
</dbReference>
<evidence type="ECO:0000313" key="3">
    <source>
        <dbReference type="EMBL" id="MCZ0668040.1"/>
    </source>
</evidence>
<dbReference type="SUPFAM" id="SSF89550">
    <property type="entry name" value="PHP domain-like"/>
    <property type="match status" value="1"/>
</dbReference>
<comment type="caution">
    <text evidence="4">The sequence shown here is derived from an EMBL/GenBank/DDBJ whole genome shotgun (WGS) entry which is preliminary data.</text>
</comment>
<dbReference type="AlphaFoldDB" id="A0A2N5PEJ9"/>
<sequence length="934" mass="108306">MVNNSGSEWRKWDFHVHTPYSILNNNYGFDPYTDVDEKKFDEFVQKLFLKALECNIQAIGITDYFVIDGYKRIKECYLECPAKMETLFPNEEIRKQVEKIYIFPNIEVRLNTFVGEKANAVNYHIIFSDSLSAQIIEENFLHRLTFQQDAGDDKPLTKYNIEEYGKSIRENNGNKGSDFLIGLKHVTVSSENILEILRSNAFGGKYFITVPVDEDLSAISWKGRDYSSRKNIYQQCHFYMTSNAGTASWALANVEKEERIREFGSIKPCIWGSDAHEYKRMFKPADNKYCWIKAEPTFDGLRQILYEPEARVCIQKEVPDSKKDYLVIDSVEIVHDDFFKQVIPLNSGLNTIIGGRSSGKSILLGCIARLCGSEKMIKEQNQEYDSYIDDIVSKSALYWKDGLEPQKRKIDFFPQGYIIDFASKNKGENQRKELIEPLLREEQQYCDGLDVLQDFYSTHTGILHTQYSRFCVLRQECRELKEKLDGYGSKAGIESEIHKIENQIKALRETMTDKLDEAQEKLFEAQKLEIATLEYQIEKANEDIRRLQFPSVRDVFSDVALDIDGVSESVMVLVDDAFKAVVDTSSKEWILRLDGIIGELKDKVTVARNSINSIKSDSNFVKAERLFEKNKEYQDLSKSLSEEQGKMKLIIDTEQILTDKIIQTGQCLQELVDKHVEFYQKDKEFCDMVNMQHGDISITARLTFKSEIYQGLVESYFHGRAKNNYGIFDYHFTDLQTYKKHIKTVMNNLLCEKCQYTLKRSTTIDKVAEELITQNFFSIEYDIQYQGDNLNSMSEGKKSFVILRLLLDFSKNNYPILIDQPEDDLDNRAIYHELVQYLRDKKGVRQIILVTHNPNIVVGADAEEVIVANQNGIHNENPESKKFCYRTGALEESFNNEKQECILYQYGIREHVCEILEGGKDAFRIREQKYNLSE</sequence>
<dbReference type="InterPro" id="IPR054787">
    <property type="entry name" value="TrlF_ATPase"/>
</dbReference>
<reference evidence="4 5" key="1">
    <citation type="journal article" date="2017" name="Genome Med.">
        <title>A novel Ruminococcus gnavus clade enriched in inflammatory bowel disease patients.</title>
        <authorList>
            <person name="Hall A.B."/>
            <person name="Yassour M."/>
            <person name="Sauk J."/>
            <person name="Garner A."/>
            <person name="Jiang X."/>
            <person name="Arthur T."/>
            <person name="Lagoudas G.K."/>
            <person name="Vatanen T."/>
            <person name="Fornelos N."/>
            <person name="Wilson R."/>
            <person name="Bertha M."/>
            <person name="Cohen M."/>
            <person name="Garber J."/>
            <person name="Khalili H."/>
            <person name="Gevers D."/>
            <person name="Ananthakrishnan A.N."/>
            <person name="Kugathasan S."/>
            <person name="Lander E.S."/>
            <person name="Blainey P."/>
            <person name="Vlamakis H."/>
            <person name="Xavier R.J."/>
            <person name="Huttenhower C."/>
        </authorList>
    </citation>
    <scope>NUCLEOTIDE SEQUENCE [LARGE SCALE GENOMIC DNA]</scope>
    <source>
        <strain evidence="4 5">RJX1118</strain>
    </source>
</reference>
<dbReference type="EMBL" id="JAPRAY010000014">
    <property type="protein sequence ID" value="MCZ0668040.1"/>
    <property type="molecule type" value="Genomic_DNA"/>
</dbReference>
<proteinExistence type="predicted"/>
<evidence type="ECO:0000256" key="1">
    <source>
        <dbReference type="SAM" id="Coils"/>
    </source>
</evidence>
<dbReference type="Pfam" id="PF13476">
    <property type="entry name" value="AAA_23"/>
    <property type="match status" value="1"/>
</dbReference>
<accession>A0A2N5PEJ9</accession>
<name>A0A2N5PEJ9_MEDGN</name>
<keyword evidence="1" id="KW-0175">Coiled coil</keyword>
<evidence type="ECO:0000313" key="5">
    <source>
        <dbReference type="Proteomes" id="UP000234849"/>
    </source>
</evidence>
<organism evidence="4 5">
    <name type="scientific">Mediterraneibacter gnavus</name>
    <name type="common">Ruminococcus gnavus</name>
    <dbReference type="NCBI Taxonomy" id="33038"/>
    <lineage>
        <taxon>Bacteria</taxon>
        <taxon>Bacillati</taxon>
        <taxon>Bacillota</taxon>
        <taxon>Clostridia</taxon>
        <taxon>Lachnospirales</taxon>
        <taxon>Lachnospiraceae</taxon>
        <taxon>Mediterraneibacter</taxon>
    </lineage>
</organism>
<dbReference type="Proteomes" id="UP000234849">
    <property type="component" value="Unassembled WGS sequence"/>
</dbReference>
<dbReference type="InterPro" id="IPR038729">
    <property type="entry name" value="Rad50/SbcC_AAA"/>
</dbReference>
<dbReference type="Proteomes" id="UP001079535">
    <property type="component" value="Unassembled WGS sequence"/>
</dbReference>
<dbReference type="NCBIfam" id="NF045780">
    <property type="entry name" value="TrlF_fam_ATP"/>
    <property type="match status" value="1"/>
</dbReference>